<name>A0ABP1PZC1_9HEXA</name>
<evidence type="ECO:0000256" key="2">
    <source>
        <dbReference type="ARBA" id="ARBA00009457"/>
    </source>
</evidence>
<keyword evidence="8" id="KW-1185">Reference proteome</keyword>
<accession>A0ABP1PZC1</accession>
<comment type="caution">
    <text evidence="7">The sequence shown here is derived from an EMBL/GenBank/DDBJ whole genome shotgun (WGS) entry which is preliminary data.</text>
</comment>
<organism evidence="7 8">
    <name type="scientific">Orchesella dallaii</name>
    <dbReference type="NCBI Taxonomy" id="48710"/>
    <lineage>
        <taxon>Eukaryota</taxon>
        <taxon>Metazoa</taxon>
        <taxon>Ecdysozoa</taxon>
        <taxon>Arthropoda</taxon>
        <taxon>Hexapoda</taxon>
        <taxon>Collembola</taxon>
        <taxon>Entomobryomorpha</taxon>
        <taxon>Entomobryoidea</taxon>
        <taxon>Orchesellidae</taxon>
        <taxon>Orchesellinae</taxon>
        <taxon>Orchesella</taxon>
    </lineage>
</organism>
<sequence>MGGMESEMWQNWMFPSPKTTFRKLTAIIDDAPEGCRMGTLCKGNYTLEINYRYNASNIGRKAFMLSTSSFMGARNLFIVAFTLAVGVLYVLLGFQLLRIGELKKCSVEQKNEAKENIRIKLESDEDTTEKEELTVIPMIKLKTSNAKTGYRTVSFSSVPLITVTSSSTSTIVSATGSLETFKGH</sequence>
<evidence type="ECO:0000256" key="5">
    <source>
        <dbReference type="ARBA" id="ARBA00023136"/>
    </source>
</evidence>
<feature type="transmembrane region" description="Helical" evidence="6">
    <location>
        <begin position="76"/>
        <end position="97"/>
    </location>
</feature>
<keyword evidence="5 6" id="KW-0472">Membrane</keyword>
<evidence type="ECO:0000256" key="1">
    <source>
        <dbReference type="ARBA" id="ARBA00004141"/>
    </source>
</evidence>
<gene>
    <name evidence="7" type="ORF">ODALV1_LOCUS5532</name>
</gene>
<dbReference type="Pfam" id="PF03381">
    <property type="entry name" value="CDC50"/>
    <property type="match status" value="1"/>
</dbReference>
<evidence type="ECO:0000313" key="8">
    <source>
        <dbReference type="Proteomes" id="UP001642540"/>
    </source>
</evidence>
<keyword evidence="3 6" id="KW-0812">Transmembrane</keyword>
<comment type="similarity">
    <text evidence="2">Belongs to the CDC50/LEM3 family.</text>
</comment>
<evidence type="ECO:0000256" key="6">
    <source>
        <dbReference type="SAM" id="Phobius"/>
    </source>
</evidence>
<dbReference type="PANTHER" id="PTHR10926:SF0">
    <property type="entry name" value="CDC50, ISOFORM A"/>
    <property type="match status" value="1"/>
</dbReference>
<evidence type="ECO:0000313" key="7">
    <source>
        <dbReference type="EMBL" id="CAL8083583.1"/>
    </source>
</evidence>
<proteinExistence type="inferred from homology"/>
<reference evidence="7 8" key="1">
    <citation type="submission" date="2024-08" db="EMBL/GenBank/DDBJ databases">
        <authorList>
            <person name="Cucini C."/>
            <person name="Frati F."/>
        </authorList>
    </citation>
    <scope>NUCLEOTIDE SEQUENCE [LARGE SCALE GENOMIC DNA]</scope>
</reference>
<dbReference type="PANTHER" id="PTHR10926">
    <property type="entry name" value="CELL CYCLE CONTROL PROTEIN 50"/>
    <property type="match status" value="1"/>
</dbReference>
<dbReference type="InterPro" id="IPR005045">
    <property type="entry name" value="CDC50/LEM3_fam"/>
</dbReference>
<evidence type="ECO:0000256" key="4">
    <source>
        <dbReference type="ARBA" id="ARBA00022989"/>
    </source>
</evidence>
<dbReference type="EMBL" id="CAXLJM020000016">
    <property type="protein sequence ID" value="CAL8083583.1"/>
    <property type="molecule type" value="Genomic_DNA"/>
</dbReference>
<keyword evidence="4 6" id="KW-1133">Transmembrane helix</keyword>
<protein>
    <submittedName>
        <fullName evidence="7">Uncharacterized protein</fullName>
    </submittedName>
</protein>
<evidence type="ECO:0000256" key="3">
    <source>
        <dbReference type="ARBA" id="ARBA00022692"/>
    </source>
</evidence>
<dbReference type="Proteomes" id="UP001642540">
    <property type="component" value="Unassembled WGS sequence"/>
</dbReference>
<comment type="subcellular location">
    <subcellularLocation>
        <location evidence="1">Membrane</location>
        <topology evidence="1">Multi-pass membrane protein</topology>
    </subcellularLocation>
</comment>